<evidence type="ECO:0000313" key="3">
    <source>
        <dbReference type="EMBL" id="KIM44662.1"/>
    </source>
</evidence>
<feature type="domain" description="DUF7330" evidence="2">
    <location>
        <begin position="54"/>
        <end position="225"/>
    </location>
</feature>
<evidence type="ECO:0000256" key="1">
    <source>
        <dbReference type="SAM" id="MobiDB-lite"/>
    </source>
</evidence>
<evidence type="ECO:0000313" key="4">
    <source>
        <dbReference type="Proteomes" id="UP000053424"/>
    </source>
</evidence>
<dbReference type="Proteomes" id="UP000053424">
    <property type="component" value="Unassembled WGS sequence"/>
</dbReference>
<dbReference type="AlphaFoldDB" id="A0A0C2YUJ5"/>
<dbReference type="EMBL" id="KN831773">
    <property type="protein sequence ID" value="KIM44662.1"/>
    <property type="molecule type" value="Genomic_DNA"/>
</dbReference>
<sequence>MTSKGPKAAKMVNDNPPAYVDVDGHGRHYPNIQSRTNADLPPLPSHPPPSVDQVHVFEPKHNIHGTFYIDPLVLPVGKGKHKSKRPLPHASFRTRNNRVELDLGTTGDVHKAPKANVSVSSKSGDIKINILPVLPSRPRLSLDVASRHGNVVLFLPQGFSGVVQLTTRKGDMIILPALAAIIKTVKTSERETIFMIGAQPNSNDSDNTREASFCELSSRTGSITVGLSGHDSYMPRVGFWKRIGGLFGVGDKP</sequence>
<dbReference type="HOGENOM" id="CLU_073872_0_0_1"/>
<dbReference type="STRING" id="686832.A0A0C2YUJ5"/>
<evidence type="ECO:0000259" key="2">
    <source>
        <dbReference type="Pfam" id="PF24016"/>
    </source>
</evidence>
<feature type="region of interest" description="Disordered" evidence="1">
    <location>
        <begin position="25"/>
        <end position="48"/>
    </location>
</feature>
<organism evidence="3 4">
    <name type="scientific">Hebeloma cylindrosporum</name>
    <dbReference type="NCBI Taxonomy" id="76867"/>
    <lineage>
        <taxon>Eukaryota</taxon>
        <taxon>Fungi</taxon>
        <taxon>Dikarya</taxon>
        <taxon>Basidiomycota</taxon>
        <taxon>Agaricomycotina</taxon>
        <taxon>Agaricomycetes</taxon>
        <taxon>Agaricomycetidae</taxon>
        <taxon>Agaricales</taxon>
        <taxon>Agaricineae</taxon>
        <taxon>Hymenogastraceae</taxon>
        <taxon>Hebeloma</taxon>
    </lineage>
</organism>
<proteinExistence type="predicted"/>
<accession>A0A0C2YUJ5</accession>
<gene>
    <name evidence="3" type="ORF">M413DRAFT_442617</name>
</gene>
<name>A0A0C2YUJ5_HEBCY</name>
<dbReference type="Pfam" id="PF24016">
    <property type="entry name" value="DUF7330"/>
    <property type="match status" value="1"/>
</dbReference>
<dbReference type="OrthoDB" id="2593559at2759"/>
<reference evidence="4" key="2">
    <citation type="submission" date="2015-01" db="EMBL/GenBank/DDBJ databases">
        <title>Evolutionary Origins and Diversification of the Mycorrhizal Mutualists.</title>
        <authorList>
            <consortium name="DOE Joint Genome Institute"/>
            <consortium name="Mycorrhizal Genomics Consortium"/>
            <person name="Kohler A."/>
            <person name="Kuo A."/>
            <person name="Nagy L.G."/>
            <person name="Floudas D."/>
            <person name="Copeland A."/>
            <person name="Barry K.W."/>
            <person name="Cichocki N."/>
            <person name="Veneault-Fourrey C."/>
            <person name="LaButti K."/>
            <person name="Lindquist E.A."/>
            <person name="Lipzen A."/>
            <person name="Lundell T."/>
            <person name="Morin E."/>
            <person name="Murat C."/>
            <person name="Riley R."/>
            <person name="Ohm R."/>
            <person name="Sun H."/>
            <person name="Tunlid A."/>
            <person name="Henrissat B."/>
            <person name="Grigoriev I.V."/>
            <person name="Hibbett D.S."/>
            <person name="Martin F."/>
        </authorList>
    </citation>
    <scope>NUCLEOTIDE SEQUENCE [LARGE SCALE GENOMIC DNA]</scope>
    <source>
        <strain evidence="4">h7</strain>
    </source>
</reference>
<protein>
    <recommendedName>
        <fullName evidence="2">DUF7330 domain-containing protein</fullName>
    </recommendedName>
</protein>
<reference evidence="3 4" key="1">
    <citation type="submission" date="2014-04" db="EMBL/GenBank/DDBJ databases">
        <authorList>
            <consortium name="DOE Joint Genome Institute"/>
            <person name="Kuo A."/>
            <person name="Gay G."/>
            <person name="Dore J."/>
            <person name="Kohler A."/>
            <person name="Nagy L.G."/>
            <person name="Floudas D."/>
            <person name="Copeland A."/>
            <person name="Barry K.W."/>
            <person name="Cichocki N."/>
            <person name="Veneault-Fourrey C."/>
            <person name="LaButti K."/>
            <person name="Lindquist E.A."/>
            <person name="Lipzen A."/>
            <person name="Lundell T."/>
            <person name="Morin E."/>
            <person name="Murat C."/>
            <person name="Sun H."/>
            <person name="Tunlid A."/>
            <person name="Henrissat B."/>
            <person name="Grigoriev I.V."/>
            <person name="Hibbett D.S."/>
            <person name="Martin F."/>
            <person name="Nordberg H.P."/>
            <person name="Cantor M.N."/>
            <person name="Hua S.X."/>
        </authorList>
    </citation>
    <scope>NUCLEOTIDE SEQUENCE [LARGE SCALE GENOMIC DNA]</scope>
    <source>
        <strain evidence="4">h7</strain>
    </source>
</reference>
<keyword evidence="4" id="KW-1185">Reference proteome</keyword>
<dbReference type="InterPro" id="IPR055754">
    <property type="entry name" value="DUF7330"/>
</dbReference>